<keyword evidence="2" id="KW-1185">Reference proteome</keyword>
<sequence length="580" mass="61774">MTSALASLSIGHAEDTPLFKSQLNQPDGVAGLNADAHVTAPIETEGDIKALGHSYLGRLYSGQPAIMQGVPRLIDGAVAPTSILLGGIGYNDFAPTKITSPLIGPNDFGGCVLSVNDSPFEQYSRCGTGFDESIGVMEKVQNRPPRLALGQDISGAERPPSGATYNVFFEGTDVKIRPALAKEDAALLVPQTRIYANYYNGMVNTRANGSNDTPALWYSYIWNWSYGEDAQGSYTQINVSTDPYNLQGGWMHNTPDFSAVRTNIAPGQNQGDLLDHYVSSYSHAAAFIGQVGKKFVVNSMIQLDANVPDSPTLAAEGEELDLQLLDTAYWAHEKKFTVHGKTITLTGMDHPADDSYLERLAGTNLIKTGLKVDGIIYGGRPISASDSGFHLHSEGDLEAVKPGDSQLLLQVGSMNLAGVFSSLLLYGSHDHAWSPQTSGWGEEGSLHLGLQEKADQSVMAGTTVACSYCTSGGQIVWNPIGYHYGIGIGVGFGTNMKYGVLIKDDGMTVAPNGLTAQADIRATGNITSDGVVSAAAYIEKLSTPASSSAPCQPGQFSDDAHYHYVCVATNNWKRVALEAF</sequence>
<dbReference type="EMBL" id="CP107052">
    <property type="protein sequence ID" value="UYH50904.1"/>
    <property type="molecule type" value="Genomic_DNA"/>
</dbReference>
<dbReference type="RefSeq" id="WP_319806496.1">
    <property type="nucleotide sequence ID" value="NZ_CP107052.1"/>
</dbReference>
<proteinExistence type="predicted"/>
<evidence type="ECO:0000313" key="1">
    <source>
        <dbReference type="EMBL" id="UYH50904.1"/>
    </source>
</evidence>
<protein>
    <submittedName>
        <fullName evidence="1">Uncharacterized protein</fullName>
    </submittedName>
</protein>
<name>A0ABY6GHV9_9PROT</name>
<reference evidence="1" key="1">
    <citation type="submission" date="2022-10" db="EMBL/GenBank/DDBJ databases">
        <title>Candidatus Kirkpatrella diaphorinas gen. nov., sp. nov., an uncultured endosymbiont identified in a population of Diaphorina citri from Hawaii.</title>
        <authorList>
            <person name="Henry E.M."/>
            <person name="Carlson C.R."/>
            <person name="Kuo Y.-W."/>
        </authorList>
    </citation>
    <scope>NUCLEOTIDE SEQUENCE</scope>
    <source>
        <strain evidence="1">CADCRV1</strain>
    </source>
</reference>
<evidence type="ECO:0000313" key="2">
    <source>
        <dbReference type="Proteomes" id="UP001163831"/>
    </source>
</evidence>
<organism evidence="1 2">
    <name type="scientific">Candidatus Kirkpatrickella diaphorinae</name>
    <dbReference type="NCBI Taxonomy" id="2984322"/>
    <lineage>
        <taxon>Bacteria</taxon>
        <taxon>Pseudomonadati</taxon>
        <taxon>Pseudomonadota</taxon>
        <taxon>Alphaproteobacteria</taxon>
        <taxon>Acetobacterales</taxon>
        <taxon>Acetobacteraceae</taxon>
        <taxon>Candidatus Kirkpatrickella</taxon>
    </lineage>
</organism>
<accession>A0ABY6GHV9</accession>
<gene>
    <name evidence="1" type="ORF">N5W20_07290</name>
</gene>
<dbReference type="Proteomes" id="UP001163831">
    <property type="component" value="Chromosome"/>
</dbReference>